<dbReference type="AlphaFoldDB" id="L1QNF1"/>
<dbReference type="HOGENOM" id="CLU_120972_0_0_9"/>
<feature type="transmembrane region" description="Helical" evidence="1">
    <location>
        <begin position="62"/>
        <end position="80"/>
    </location>
</feature>
<keyword evidence="4" id="KW-1185">Reference proteome</keyword>
<feature type="transmembrane region" description="Helical" evidence="1">
    <location>
        <begin position="16"/>
        <end position="36"/>
    </location>
</feature>
<dbReference type="PATRIC" id="fig|545697.3.peg.208"/>
<gene>
    <name evidence="3" type="ORF">HMPREF0216_00211</name>
</gene>
<keyword evidence="1" id="KW-1133">Transmembrane helix</keyword>
<evidence type="ECO:0000313" key="3">
    <source>
        <dbReference type="EMBL" id="EKY29446.1"/>
    </source>
</evidence>
<keyword evidence="1" id="KW-0812">Transmembrane</keyword>
<evidence type="ECO:0000313" key="4">
    <source>
        <dbReference type="Proteomes" id="UP000010420"/>
    </source>
</evidence>
<accession>L1QNF1</accession>
<organism evidence="3 4">
    <name type="scientific">Clostridium celatum DSM 1785</name>
    <dbReference type="NCBI Taxonomy" id="545697"/>
    <lineage>
        <taxon>Bacteria</taxon>
        <taxon>Bacillati</taxon>
        <taxon>Bacillota</taxon>
        <taxon>Clostridia</taxon>
        <taxon>Eubacteriales</taxon>
        <taxon>Clostridiaceae</taxon>
        <taxon>Clostridium</taxon>
    </lineage>
</organism>
<dbReference type="EMBL" id="AMEZ01000008">
    <property type="protein sequence ID" value="EKY29446.1"/>
    <property type="molecule type" value="Genomic_DNA"/>
</dbReference>
<comment type="caution">
    <text evidence="3">The sequence shown here is derived from an EMBL/GenBank/DDBJ whole genome shotgun (WGS) entry which is preliminary data.</text>
</comment>
<keyword evidence="1" id="KW-0472">Membrane</keyword>
<dbReference type="STRING" id="545697.HMPREF0216_00211"/>
<dbReference type="RefSeq" id="WP_005210070.1">
    <property type="nucleotide sequence ID" value="NZ_KB291603.1"/>
</dbReference>
<dbReference type="Proteomes" id="UP000010420">
    <property type="component" value="Unassembled WGS sequence"/>
</dbReference>
<name>L1QNF1_9CLOT</name>
<reference evidence="3 4" key="1">
    <citation type="submission" date="2012-05" db="EMBL/GenBank/DDBJ databases">
        <authorList>
            <person name="Weinstock G."/>
            <person name="Sodergren E."/>
            <person name="Lobos E.A."/>
            <person name="Fulton L."/>
            <person name="Fulton R."/>
            <person name="Courtney L."/>
            <person name="Fronick C."/>
            <person name="O'Laughlin M."/>
            <person name="Godfrey J."/>
            <person name="Wilson R.M."/>
            <person name="Miner T."/>
            <person name="Farmer C."/>
            <person name="Delehaunty K."/>
            <person name="Cordes M."/>
            <person name="Minx P."/>
            <person name="Tomlinson C."/>
            <person name="Chen J."/>
            <person name="Wollam A."/>
            <person name="Pepin K.H."/>
            <person name="Bhonagiri V."/>
            <person name="Zhang X."/>
            <person name="Suruliraj S."/>
            <person name="Warren W."/>
            <person name="Mitreva M."/>
            <person name="Mardis E.R."/>
            <person name="Wilson R.K."/>
        </authorList>
    </citation>
    <scope>NUCLEOTIDE SEQUENCE [LARGE SCALE GENOMIC DNA]</scope>
    <source>
        <strain evidence="3 4">DSM 1785</strain>
    </source>
</reference>
<evidence type="ECO:0000256" key="1">
    <source>
        <dbReference type="SAM" id="Phobius"/>
    </source>
</evidence>
<dbReference type="PANTHER" id="PTHR37810">
    <property type="entry name" value="IMMUNITY PROTEIN SDPI"/>
    <property type="match status" value="1"/>
</dbReference>
<feature type="domain" description="DUF1648" evidence="2">
    <location>
        <begin position="23"/>
        <end position="68"/>
    </location>
</feature>
<dbReference type="GO" id="GO:0009636">
    <property type="term" value="P:response to toxic substance"/>
    <property type="evidence" value="ECO:0007669"/>
    <property type="project" value="TreeGrafter"/>
</dbReference>
<proteinExistence type="predicted"/>
<dbReference type="PANTHER" id="PTHR37810:SF5">
    <property type="entry name" value="IMMUNITY PROTEIN SDPI"/>
    <property type="match status" value="1"/>
</dbReference>
<feature type="transmembrane region" description="Helical" evidence="1">
    <location>
        <begin position="101"/>
        <end position="122"/>
    </location>
</feature>
<sequence>MDRWKSTGIYAKVNKILDVIGILIIAALIIMTFIYWGKAPDIVPTHFDFNGEVDGYGSKNTLFISLPITVIMYIGLAILAKYPEIYNYAIEITPRNKERQYSMATTFIRVMNIEIVSIFFYIQMNIGASMNNSGKELSIAFLPISMLILFFSIGFYIYKSVKYK</sequence>
<evidence type="ECO:0000259" key="2">
    <source>
        <dbReference type="Pfam" id="PF07853"/>
    </source>
</evidence>
<dbReference type="eggNOG" id="COG4194">
    <property type="taxonomic scope" value="Bacteria"/>
</dbReference>
<dbReference type="OrthoDB" id="9808690at2"/>
<dbReference type="InterPro" id="IPR012867">
    <property type="entry name" value="DUF1648"/>
</dbReference>
<dbReference type="Pfam" id="PF07853">
    <property type="entry name" value="DUF1648"/>
    <property type="match status" value="1"/>
</dbReference>
<feature type="transmembrane region" description="Helical" evidence="1">
    <location>
        <begin position="137"/>
        <end position="158"/>
    </location>
</feature>
<protein>
    <recommendedName>
        <fullName evidence="2">DUF1648 domain-containing protein</fullName>
    </recommendedName>
</protein>